<protein>
    <submittedName>
        <fullName evidence="2">Uncharacterized protein</fullName>
    </submittedName>
</protein>
<gene>
    <name evidence="2" type="ORF">DEF24_23610</name>
</gene>
<reference evidence="2 3" key="1">
    <citation type="submission" date="2018-04" db="EMBL/GenBank/DDBJ databases">
        <title>Novel actinobacteria from marine sediment.</title>
        <authorList>
            <person name="Ng Z.Y."/>
            <person name="Tan G.Y.A."/>
        </authorList>
    </citation>
    <scope>NUCLEOTIDE SEQUENCE [LARGE SCALE GENOMIC DNA]</scope>
    <source>
        <strain evidence="2 3">TPS81</strain>
    </source>
</reference>
<dbReference type="AlphaFoldDB" id="A0A368T2Y4"/>
<keyword evidence="3" id="KW-1185">Reference proteome</keyword>
<feature type="compositionally biased region" description="Basic residues" evidence="1">
    <location>
        <begin position="79"/>
        <end position="89"/>
    </location>
</feature>
<dbReference type="EMBL" id="QEIN01000264">
    <property type="protein sequence ID" value="RCV51018.1"/>
    <property type="molecule type" value="Genomic_DNA"/>
</dbReference>
<dbReference type="InterPro" id="IPR045990">
    <property type="entry name" value="DUF5946"/>
</dbReference>
<sequence length="152" mass="16476">MTHCPECHAPSVPRSCEDLFQKLLALDHSRQPPWGPLHGVSVSCFLLQHHSRIPAAGAAAPWAILHAYLEGGLDSVNRRTGRARRSNSHRGHDNAPVTTLGTAVPATNRPPTRFRYTITDVAQDGGFPASGFPERVQAWAAATVDAWTSRPS</sequence>
<evidence type="ECO:0000313" key="3">
    <source>
        <dbReference type="Proteomes" id="UP000253318"/>
    </source>
</evidence>
<evidence type="ECO:0000313" key="2">
    <source>
        <dbReference type="EMBL" id="RCV51018.1"/>
    </source>
</evidence>
<dbReference type="Proteomes" id="UP000253318">
    <property type="component" value="Unassembled WGS sequence"/>
</dbReference>
<evidence type="ECO:0000256" key="1">
    <source>
        <dbReference type="SAM" id="MobiDB-lite"/>
    </source>
</evidence>
<dbReference type="RefSeq" id="WP_114400868.1">
    <property type="nucleotide sequence ID" value="NZ_QEIM01000328.1"/>
</dbReference>
<name>A0A368T2Y4_9ACTN</name>
<accession>A0A368T2Y4</accession>
<comment type="caution">
    <text evidence="2">The sequence shown here is derived from an EMBL/GenBank/DDBJ whole genome shotgun (WGS) entry which is preliminary data.</text>
</comment>
<organism evidence="2 3">
    <name type="scientific">Marinitenerispora sediminis</name>
    <dbReference type="NCBI Taxonomy" id="1931232"/>
    <lineage>
        <taxon>Bacteria</taxon>
        <taxon>Bacillati</taxon>
        <taxon>Actinomycetota</taxon>
        <taxon>Actinomycetes</taxon>
        <taxon>Streptosporangiales</taxon>
        <taxon>Nocardiopsidaceae</taxon>
        <taxon>Marinitenerispora</taxon>
    </lineage>
</organism>
<proteinExistence type="predicted"/>
<dbReference type="OrthoDB" id="3427046at2"/>
<dbReference type="Pfam" id="PF19371">
    <property type="entry name" value="DUF5946"/>
    <property type="match status" value="1"/>
</dbReference>
<feature type="region of interest" description="Disordered" evidence="1">
    <location>
        <begin position="79"/>
        <end position="111"/>
    </location>
</feature>